<feature type="compositionally biased region" description="Low complexity" evidence="1">
    <location>
        <begin position="1"/>
        <end position="16"/>
    </location>
</feature>
<dbReference type="AlphaFoldDB" id="A0AAW2UFM8"/>
<proteinExistence type="predicted"/>
<evidence type="ECO:0000259" key="3">
    <source>
        <dbReference type="Pfam" id="PF23030"/>
    </source>
</evidence>
<feature type="region of interest" description="Disordered" evidence="1">
    <location>
        <begin position="1"/>
        <end position="79"/>
    </location>
</feature>
<evidence type="ECO:0000256" key="2">
    <source>
        <dbReference type="SAM" id="Phobius"/>
    </source>
</evidence>
<reference evidence="4" key="1">
    <citation type="submission" date="2020-06" db="EMBL/GenBank/DDBJ databases">
        <authorList>
            <person name="Li T."/>
            <person name="Hu X."/>
            <person name="Zhang T."/>
            <person name="Song X."/>
            <person name="Zhang H."/>
            <person name="Dai N."/>
            <person name="Sheng W."/>
            <person name="Hou X."/>
            <person name="Wei L."/>
        </authorList>
    </citation>
    <scope>NUCLEOTIDE SEQUENCE</scope>
    <source>
        <strain evidence="4">KEN1</strain>
        <tissue evidence="4">Leaf</tissue>
    </source>
</reference>
<dbReference type="EMBL" id="JACGWN010000012">
    <property type="protein sequence ID" value="KAL0415963.1"/>
    <property type="molecule type" value="Genomic_DNA"/>
</dbReference>
<keyword evidence="2" id="KW-0812">Transmembrane</keyword>
<keyword evidence="2" id="KW-1133">Transmembrane helix</keyword>
<feature type="transmembrane region" description="Helical" evidence="2">
    <location>
        <begin position="423"/>
        <end position="443"/>
    </location>
</feature>
<comment type="caution">
    <text evidence="4">The sequence shown here is derived from an EMBL/GenBank/DDBJ whole genome shotgun (WGS) entry which is preliminary data.</text>
</comment>
<reference evidence="4" key="2">
    <citation type="journal article" date="2024" name="Plant">
        <title>Genomic evolution and insights into agronomic trait innovations of Sesamum species.</title>
        <authorList>
            <person name="Miao H."/>
            <person name="Wang L."/>
            <person name="Qu L."/>
            <person name="Liu H."/>
            <person name="Sun Y."/>
            <person name="Le M."/>
            <person name="Wang Q."/>
            <person name="Wei S."/>
            <person name="Zheng Y."/>
            <person name="Lin W."/>
            <person name="Duan Y."/>
            <person name="Cao H."/>
            <person name="Xiong S."/>
            <person name="Wang X."/>
            <person name="Wei L."/>
            <person name="Li C."/>
            <person name="Ma Q."/>
            <person name="Ju M."/>
            <person name="Zhao R."/>
            <person name="Li G."/>
            <person name="Mu C."/>
            <person name="Tian Q."/>
            <person name="Mei H."/>
            <person name="Zhang T."/>
            <person name="Gao T."/>
            <person name="Zhang H."/>
        </authorList>
    </citation>
    <scope>NUCLEOTIDE SEQUENCE</scope>
    <source>
        <strain evidence="4">KEN1</strain>
    </source>
</reference>
<sequence>MTNFGSSSSHLSNLTSRQGGPHIIGEDRLTGHPVQGMNPSQSVAHGQTNSLLMQSPSKGMHSSLGGNLPSESNSSHSRSYFQQAPYGRQYFAAGGISAEFAEAAKVSSSVARTTPDFPERNQPSYMHDFVGSRIVNHFNPYASTFDLPLSSKFSSNALTQDNDATIGTKYGAPFGLGSVSIDGHKTGSVGSKNMISSSSSGLPAESVLPRLGGNQYDPLFDSIEPASNSFSRADFLKHEAVGDSDNMPRFSGSGRVLKSGRVLNMEGIEQHEGGTAASTNDSLEIEECGETADAEIGAVLNGSSSNPNDTTDLNAGEIEIDQVKASGKKKKGKDSRSMKLFKISIATFVKEVLKPSWRQGNMSKEAFKTIVKKTVDKVSGAMKSHHIPRSQSKINHYIDSSRGKLTKLVMLFCLEHACIKGSTLLGILFIMAYIMTSFPLTLYRASSNGNLMASDRPADQSAFVNKLNISNNAQVFSVLGYTFSVSLSFYGDMFCHIKQSDPMCIQDSDDGCRSGVGLLKDSVY</sequence>
<dbReference type="InterPro" id="IPR057031">
    <property type="entry name" value="SFR19-like_C"/>
</dbReference>
<dbReference type="Pfam" id="PF23030">
    <property type="entry name" value="SCAF11-like_C"/>
    <property type="match status" value="1"/>
</dbReference>
<dbReference type="PANTHER" id="PTHR36886">
    <property type="entry name" value="PROTEIN FRIGIDA-ESSENTIAL 1"/>
    <property type="match status" value="1"/>
</dbReference>
<name>A0AAW2UFM8_9LAMI</name>
<feature type="compositionally biased region" description="Polar residues" evidence="1">
    <location>
        <begin position="37"/>
        <end position="57"/>
    </location>
</feature>
<accession>A0AAW2UFM8</accession>
<gene>
    <name evidence="4" type="ORF">Slati_3428200</name>
</gene>
<protein>
    <submittedName>
        <fullName evidence="4">Zinc finger CCCH domain-containing protein 55</fullName>
    </submittedName>
</protein>
<feature type="compositionally biased region" description="Polar residues" evidence="1">
    <location>
        <begin position="69"/>
        <end position="79"/>
    </location>
</feature>
<keyword evidence="2" id="KW-0472">Membrane</keyword>
<dbReference type="PANTHER" id="PTHR36886:SF7">
    <property type="entry name" value="EXPRESSED PROTEIN"/>
    <property type="match status" value="1"/>
</dbReference>
<dbReference type="InterPro" id="IPR052650">
    <property type="entry name" value="Zinc_finger_CCCH"/>
</dbReference>
<organism evidence="4">
    <name type="scientific">Sesamum latifolium</name>
    <dbReference type="NCBI Taxonomy" id="2727402"/>
    <lineage>
        <taxon>Eukaryota</taxon>
        <taxon>Viridiplantae</taxon>
        <taxon>Streptophyta</taxon>
        <taxon>Embryophyta</taxon>
        <taxon>Tracheophyta</taxon>
        <taxon>Spermatophyta</taxon>
        <taxon>Magnoliopsida</taxon>
        <taxon>eudicotyledons</taxon>
        <taxon>Gunneridae</taxon>
        <taxon>Pentapetalae</taxon>
        <taxon>asterids</taxon>
        <taxon>lamiids</taxon>
        <taxon>Lamiales</taxon>
        <taxon>Pedaliaceae</taxon>
        <taxon>Sesamum</taxon>
    </lineage>
</organism>
<feature type="domain" description="SFR19-like C-terminal" evidence="3">
    <location>
        <begin position="344"/>
        <end position="400"/>
    </location>
</feature>
<evidence type="ECO:0000256" key="1">
    <source>
        <dbReference type="SAM" id="MobiDB-lite"/>
    </source>
</evidence>
<evidence type="ECO:0000313" key="4">
    <source>
        <dbReference type="EMBL" id="KAL0415963.1"/>
    </source>
</evidence>